<protein>
    <recommendedName>
        <fullName evidence="11">MAP kinase kinase kinase</fullName>
        <ecNumber evidence="11">2.7.11.-</ecNumber>
    </recommendedName>
</protein>
<accession>A0A124BX82</accession>
<dbReference type="PROSITE" id="PS00107">
    <property type="entry name" value="PROTEIN_KINASE_ATP"/>
    <property type="match status" value="1"/>
</dbReference>
<keyword evidence="3 11" id="KW-0808">Transferase</keyword>
<dbReference type="InterPro" id="IPR017441">
    <property type="entry name" value="Protein_kinase_ATP_BS"/>
</dbReference>
<reference evidence="16" key="1">
    <citation type="journal article" date="2016" name="Genome Announc.">
        <title>Draft genome sequence of Aspergillus niger strain An76.</title>
        <authorList>
            <person name="Gong W."/>
            <person name="Cheng Z."/>
            <person name="Zhang H."/>
            <person name="Liu L."/>
            <person name="Gao P."/>
            <person name="Wang L."/>
        </authorList>
    </citation>
    <scope>NUCLEOTIDE SEQUENCE [LARGE SCALE GENOMIC DNA]</scope>
    <source>
        <strain evidence="16">An76</strain>
    </source>
</reference>
<feature type="region of interest" description="Disordered" evidence="13">
    <location>
        <begin position="1"/>
        <end position="161"/>
    </location>
</feature>
<feature type="binding site" evidence="12">
    <location>
        <position position="1071"/>
    </location>
    <ligand>
        <name>ATP</name>
        <dbReference type="ChEBI" id="CHEBI:30616"/>
    </ligand>
</feature>
<evidence type="ECO:0000256" key="1">
    <source>
        <dbReference type="ARBA" id="ARBA00006529"/>
    </source>
</evidence>
<dbReference type="CDD" id="cd06626">
    <property type="entry name" value="STKc_MEKK4"/>
    <property type="match status" value="1"/>
</dbReference>
<dbReference type="PANTHER" id="PTHR48016">
    <property type="entry name" value="MAP KINASE KINASE KINASE SSK2-RELATED-RELATED"/>
    <property type="match status" value="1"/>
</dbReference>
<evidence type="ECO:0000256" key="11">
    <source>
        <dbReference type="PIRNR" id="PIRNR037579"/>
    </source>
</evidence>
<feature type="domain" description="Protein kinase" evidence="14">
    <location>
        <begin position="1042"/>
        <end position="1335"/>
    </location>
</feature>
<evidence type="ECO:0000256" key="3">
    <source>
        <dbReference type="ARBA" id="ARBA00022679"/>
    </source>
</evidence>
<evidence type="ECO:0000256" key="9">
    <source>
        <dbReference type="ARBA" id="ARBA00056158"/>
    </source>
</evidence>
<feature type="compositionally biased region" description="Low complexity" evidence="13">
    <location>
        <begin position="1350"/>
        <end position="1362"/>
    </location>
</feature>
<dbReference type="InterPro" id="IPR008271">
    <property type="entry name" value="Ser/Thr_kinase_AS"/>
</dbReference>
<dbReference type="Gene3D" id="1.10.510.10">
    <property type="entry name" value="Transferase(Phosphotransferase) domain 1"/>
    <property type="match status" value="1"/>
</dbReference>
<gene>
    <name evidence="15" type="ORF">ABL_04282</name>
</gene>
<dbReference type="GO" id="GO:0051403">
    <property type="term" value="P:stress-activated MAPK cascade"/>
    <property type="evidence" value="ECO:0007669"/>
    <property type="project" value="InterPro"/>
</dbReference>
<dbReference type="SUPFAM" id="SSF56112">
    <property type="entry name" value="Protein kinase-like (PK-like)"/>
    <property type="match status" value="1"/>
</dbReference>
<evidence type="ECO:0000256" key="12">
    <source>
        <dbReference type="PROSITE-ProRule" id="PRU10141"/>
    </source>
</evidence>
<evidence type="ECO:0000256" key="4">
    <source>
        <dbReference type="ARBA" id="ARBA00022741"/>
    </source>
</evidence>
<dbReference type="FunFam" id="1.10.510.10:FF:000482">
    <property type="entry name" value="MAP kinase kinase kinase"/>
    <property type="match status" value="1"/>
</dbReference>
<dbReference type="GO" id="GO:0004709">
    <property type="term" value="F:MAP kinase kinase kinase activity"/>
    <property type="evidence" value="ECO:0007669"/>
    <property type="project" value="UniProtKB-UniRule"/>
</dbReference>
<dbReference type="VEuPathDB" id="FungiDB:M747DRAFT_75853"/>
<dbReference type="OrthoDB" id="1043025at2759"/>
<comment type="similarity">
    <text evidence="1 11">Belongs to the protein kinase superfamily. STE Ser/Thr protein kinase family. MAP kinase kinase kinase subfamily.</text>
</comment>
<feature type="compositionally biased region" description="Polar residues" evidence="13">
    <location>
        <begin position="39"/>
        <end position="53"/>
    </location>
</feature>
<evidence type="ECO:0000313" key="15">
    <source>
        <dbReference type="EMBL" id="GAQ41613.1"/>
    </source>
</evidence>
<dbReference type="InterPro" id="IPR000719">
    <property type="entry name" value="Prot_kinase_dom"/>
</dbReference>
<keyword evidence="6 11" id="KW-0067">ATP-binding</keyword>
<feature type="region of interest" description="Disordered" evidence="13">
    <location>
        <begin position="1346"/>
        <end position="1369"/>
    </location>
</feature>
<proteinExistence type="inferred from homology"/>
<dbReference type="Gene3D" id="3.30.200.20">
    <property type="entry name" value="Phosphorylase Kinase, domain 1"/>
    <property type="match status" value="1"/>
</dbReference>
<dbReference type="PANTHER" id="PTHR48016:SF32">
    <property type="entry name" value="MITOGEN-ACTIVATED PROTEIN KINASE KINASE KINASE 4"/>
    <property type="match status" value="1"/>
</dbReference>
<evidence type="ECO:0000256" key="5">
    <source>
        <dbReference type="ARBA" id="ARBA00022777"/>
    </source>
</evidence>
<dbReference type="EC" id="2.7.11.-" evidence="11"/>
<keyword evidence="4 11" id="KW-0547">Nucleotide-binding</keyword>
<evidence type="ECO:0000256" key="7">
    <source>
        <dbReference type="ARBA" id="ARBA00047919"/>
    </source>
</evidence>
<comment type="catalytic activity">
    <reaction evidence="7">
        <text>L-threonyl-[protein] + ATP = O-phospho-L-threonyl-[protein] + ADP + H(+)</text>
        <dbReference type="Rhea" id="RHEA:46608"/>
        <dbReference type="Rhea" id="RHEA-COMP:11060"/>
        <dbReference type="Rhea" id="RHEA-COMP:11605"/>
        <dbReference type="ChEBI" id="CHEBI:15378"/>
        <dbReference type="ChEBI" id="CHEBI:30013"/>
        <dbReference type="ChEBI" id="CHEBI:30616"/>
        <dbReference type="ChEBI" id="CHEBI:61977"/>
        <dbReference type="ChEBI" id="CHEBI:456216"/>
        <dbReference type="EC" id="2.7.11.24"/>
    </reaction>
    <physiologicalReaction direction="left-to-right" evidence="7">
        <dbReference type="Rhea" id="RHEA:46609"/>
    </physiologicalReaction>
</comment>
<dbReference type="InterPro" id="IPR050538">
    <property type="entry name" value="MAP_kinase_kinase_kinase"/>
</dbReference>
<evidence type="ECO:0000256" key="6">
    <source>
        <dbReference type="ARBA" id="ARBA00022840"/>
    </source>
</evidence>
<dbReference type="GO" id="GO:0106310">
    <property type="term" value="F:protein serine kinase activity"/>
    <property type="evidence" value="ECO:0007669"/>
    <property type="project" value="RHEA"/>
</dbReference>
<dbReference type="VEuPathDB" id="FungiDB:ASPNIDRAFT2_1098583"/>
<comment type="subunit">
    <text evidence="10">Interacts with by SSK1.</text>
</comment>
<evidence type="ECO:0000313" key="16">
    <source>
        <dbReference type="Proteomes" id="UP000068243"/>
    </source>
</evidence>
<dbReference type="PaxDb" id="5061-CADANGAP00006519"/>
<feature type="compositionally biased region" description="Basic and acidic residues" evidence="13">
    <location>
        <begin position="13"/>
        <end position="23"/>
    </location>
</feature>
<dbReference type="PROSITE" id="PS50011">
    <property type="entry name" value="PROTEIN_KINASE_DOM"/>
    <property type="match status" value="1"/>
</dbReference>
<dbReference type="GO" id="GO:0005524">
    <property type="term" value="F:ATP binding"/>
    <property type="evidence" value="ECO:0007669"/>
    <property type="project" value="UniProtKB-UniRule"/>
</dbReference>
<dbReference type="GO" id="GO:0004707">
    <property type="term" value="F:MAP kinase activity"/>
    <property type="evidence" value="ECO:0007669"/>
    <property type="project" value="UniProtKB-EC"/>
</dbReference>
<dbReference type="SMART" id="SM00220">
    <property type="entry name" value="S_TKc"/>
    <property type="match status" value="1"/>
</dbReference>
<dbReference type="VEuPathDB" id="FungiDB:ATCC64974_103880"/>
<evidence type="ECO:0000256" key="8">
    <source>
        <dbReference type="ARBA" id="ARBA00048130"/>
    </source>
</evidence>
<comment type="catalytic activity">
    <reaction evidence="8">
        <text>L-seryl-[protein] + ATP = O-phospho-L-seryl-[protein] + ADP + H(+)</text>
        <dbReference type="Rhea" id="RHEA:17989"/>
        <dbReference type="Rhea" id="RHEA-COMP:9863"/>
        <dbReference type="Rhea" id="RHEA-COMP:11604"/>
        <dbReference type="ChEBI" id="CHEBI:15378"/>
        <dbReference type="ChEBI" id="CHEBI:29999"/>
        <dbReference type="ChEBI" id="CHEBI:30616"/>
        <dbReference type="ChEBI" id="CHEBI:83421"/>
        <dbReference type="ChEBI" id="CHEBI:456216"/>
        <dbReference type="EC" id="2.7.11.24"/>
    </reaction>
    <physiologicalReaction direction="left-to-right" evidence="8">
        <dbReference type="Rhea" id="RHEA:17990"/>
    </physiologicalReaction>
</comment>
<keyword evidence="5 11" id="KW-0418">Kinase</keyword>
<dbReference type="OMA" id="PPCVDEN"/>
<evidence type="ECO:0000256" key="2">
    <source>
        <dbReference type="ARBA" id="ARBA00022527"/>
    </source>
</evidence>
<dbReference type="GO" id="GO:0038066">
    <property type="term" value="P:p38MAPK cascade"/>
    <property type="evidence" value="ECO:0007669"/>
    <property type="project" value="UniProtKB-UniRule"/>
</dbReference>
<dbReference type="VEuPathDB" id="FungiDB:An08g03240"/>
<dbReference type="InterPro" id="IPR017240">
    <property type="entry name" value="MAPKKK_Ssk2/Ssk22"/>
</dbReference>
<comment type="caution">
    <text evidence="15">The sequence shown here is derived from an EMBL/GenBank/DDBJ whole genome shotgun (WGS) entry which is preliminary data.</text>
</comment>
<dbReference type="PIRSF" id="PIRSF037579">
    <property type="entry name" value="MAPKKK_SSK22"/>
    <property type="match status" value="1"/>
</dbReference>
<dbReference type="PROSITE" id="PS00108">
    <property type="entry name" value="PROTEIN_KINASE_ST"/>
    <property type="match status" value="1"/>
</dbReference>
<evidence type="ECO:0000259" key="14">
    <source>
        <dbReference type="PROSITE" id="PS50011"/>
    </source>
</evidence>
<organism evidence="15 16">
    <name type="scientific">Aspergillus niger</name>
    <dbReference type="NCBI Taxonomy" id="5061"/>
    <lineage>
        <taxon>Eukaryota</taxon>
        <taxon>Fungi</taxon>
        <taxon>Dikarya</taxon>
        <taxon>Ascomycota</taxon>
        <taxon>Pezizomycotina</taxon>
        <taxon>Eurotiomycetes</taxon>
        <taxon>Eurotiomycetidae</taxon>
        <taxon>Eurotiales</taxon>
        <taxon>Aspergillaceae</taxon>
        <taxon>Aspergillus</taxon>
        <taxon>Aspergillus subgen. Circumdati</taxon>
    </lineage>
</organism>
<sequence>MESQQDRGFPIMEHPDLNNHDSDGSGSSDELLQQPYAVRTSSSFPENFDSQVQTPATTISSSPPPSIPSALPSWATGTPTRPRGTSIGASAALEKAPPMDGHPVTDRELRPQRPSGPARTPSNTYAPQRRPPQYISFQNDRQRSSSTKRTSRRDPNAQYRAQEKAYVQRIRADPQAWYSHFDEAQNMSMTVGDSDLEEPSPSSEVPFEDDAYDPDIQLFLTDDNQPTIEELKNPRNQERLEWHSMLSSVLKGDVVKQEKQRLLGSTESKRSSAQNNAIWLGVRARTCGRSVALQRKLIEEARAGLGPVIEEIIKFEIKGETEIGKPPIKQVEDIVAQIERCESLYSTHKELETAHPRVASEEFHSSRDAVLAWHNTTILINTELAILQKWVGNDELDFNKSRTKSINSDLSDETSFLDRIMKEDGLKTLQGKHNMLHGIGEVIQKAKNTLIENAGSFAKRHLPPYIEELLTLINFPSRLIQEIIRVRLSYAKNMKDPASQSAILVDQMISQFQILMKVAVDIKRHYLDIARPEPGWDLPPCIDEGFDAVVLDAMKYYFRLLNWKLTANKNTFKEAEILEQDWEFSNEVGRQLEGGDIEVAEQFSALTAKSIQRLMHHFERELQPRHDEDPADMDKRYKSVLDSTRIRQRKLYRFSRFLRQLFENATEYNLPADIAYDFLESLLVSDHFMIKSNVSVGQKGVYLFAHPALWDRPADIQAILGTSFREDDTSKDTPHAPYILVVRPEKPLAWAGKEMQLGIMEQPTDLRLGKLRLVVEGTQQRLSNARHELTHLTGIQLDMAIEQRANLGRVNVELNKIKKISFKLSMTIMDSVARIREQLKEKDVENHDLVQACYAFATEFGKRSSNVDPNRRAMNSNRLVELSLDWVSFICDDCDAADRKTFKWAVAALEFAMAITSSRHLLSMDDAQYSRLRQKVAGCMSLLISHFDIMGARSSRAAQAEKQRLEERGGSRRMGAGRVLTDEEAAKLVREQRVAHLTEIEERRVDEDAKRQALGRVLEGSNEADRSLTVLSSSATNVTLRWQQGQFIGGGTFGSVYAGINLDSNYLMAVKEIRLQDPQLIPKIAQQIRDEMGVLEVLDHPNIVSYHGIEVHRDKVYIFMEYCSGGSLASLLEHGRVEDETVIMVYALQLLEGLAYLHQAGIIHRDIKPENILLDHNGIIKYVDFGAAKIIARQGRTVVPMDAFAGAGHKDAIVPKDAQLAHNNWGKNQKTMTGTPMYMSPEVIRGDTTKLIHRQGAVDIWSLGCVILEMATGRRPWSTLDNEWAIMYNIAQGNQPQLPSRDQLSDLGIDFLRRCFECDPNKRSTAAELLQHEWIVSIRQQVVLEPATPGSDNSGGSSHSGSRQNSAYL</sequence>
<dbReference type="Proteomes" id="UP000068243">
    <property type="component" value="Unassembled WGS sequence"/>
</dbReference>
<dbReference type="GO" id="GO:0005737">
    <property type="term" value="C:cytoplasm"/>
    <property type="evidence" value="ECO:0007669"/>
    <property type="project" value="InterPro"/>
</dbReference>
<dbReference type="Pfam" id="PF00069">
    <property type="entry name" value="Pkinase"/>
    <property type="match status" value="1"/>
</dbReference>
<evidence type="ECO:0000256" key="13">
    <source>
        <dbReference type="SAM" id="MobiDB-lite"/>
    </source>
</evidence>
<dbReference type="EMBL" id="BCMY01000006">
    <property type="protein sequence ID" value="GAQ41613.1"/>
    <property type="molecule type" value="Genomic_DNA"/>
</dbReference>
<name>A0A124BX82_ASPNG</name>
<dbReference type="InterPro" id="IPR011009">
    <property type="entry name" value="Kinase-like_dom_sf"/>
</dbReference>
<evidence type="ECO:0000256" key="10">
    <source>
        <dbReference type="ARBA" id="ARBA00065095"/>
    </source>
</evidence>
<comment type="function">
    <text evidence="9">Kinase involved in a signal transduction pathway that is activated by changes in the osmolarity of the extracellular environment. Activates the PBS2 MAP kinase kinase by phosphorylation.</text>
</comment>
<keyword evidence="2 11" id="KW-0723">Serine/threonine-protein kinase</keyword>